<gene>
    <name evidence="1" type="ORF">WN55_02827</name>
</gene>
<evidence type="ECO:0000313" key="2">
    <source>
        <dbReference type="Proteomes" id="UP000076502"/>
    </source>
</evidence>
<dbReference type="Proteomes" id="UP000076502">
    <property type="component" value="Unassembled WGS sequence"/>
</dbReference>
<dbReference type="OrthoDB" id="6379319at2759"/>
<dbReference type="AlphaFoldDB" id="A0A154PI65"/>
<sequence>MDENNCQYSSQLPTEIQSRKTHSVVQRGYTFNLHKVLQNFNKTNITEEKIMNDFHPQTETFKNQQIKSKSNEHFFIASQIFPNKDKLTEHTESNQQNYVNTKTNITLHNFLKLPLQTFSANIQNQQSNTNSNQTAKNRTDFYKVPCINHRNDPYVETLNSIQKSTIIPLTRTSTTVTNVTTELPIYALTLSLKPLIPRELDYDPYYPKFTSTESYYSSSRIPNKLPYVKTILQKSWSNTHIELPSVLPDLRSLEDIVDRRKLFYIPRI</sequence>
<name>A0A154PI65_DUFNO</name>
<keyword evidence="2" id="KW-1185">Reference proteome</keyword>
<accession>A0A154PI65</accession>
<protein>
    <submittedName>
        <fullName evidence="1">Uncharacterized protein</fullName>
    </submittedName>
</protein>
<dbReference type="EMBL" id="KQ434924">
    <property type="protein sequence ID" value="KZC11545.1"/>
    <property type="molecule type" value="Genomic_DNA"/>
</dbReference>
<reference evidence="1 2" key="1">
    <citation type="submission" date="2015-07" db="EMBL/GenBank/DDBJ databases">
        <title>The genome of Dufourea novaeangliae.</title>
        <authorList>
            <person name="Pan H."/>
            <person name="Kapheim K."/>
        </authorList>
    </citation>
    <scope>NUCLEOTIDE SEQUENCE [LARGE SCALE GENOMIC DNA]</scope>
    <source>
        <strain evidence="1">0120121106</strain>
        <tissue evidence="1">Whole body</tissue>
    </source>
</reference>
<organism evidence="1 2">
    <name type="scientific">Dufourea novaeangliae</name>
    <name type="common">Sweat bee</name>
    <dbReference type="NCBI Taxonomy" id="178035"/>
    <lineage>
        <taxon>Eukaryota</taxon>
        <taxon>Metazoa</taxon>
        <taxon>Ecdysozoa</taxon>
        <taxon>Arthropoda</taxon>
        <taxon>Hexapoda</taxon>
        <taxon>Insecta</taxon>
        <taxon>Pterygota</taxon>
        <taxon>Neoptera</taxon>
        <taxon>Endopterygota</taxon>
        <taxon>Hymenoptera</taxon>
        <taxon>Apocrita</taxon>
        <taxon>Aculeata</taxon>
        <taxon>Apoidea</taxon>
        <taxon>Anthophila</taxon>
        <taxon>Halictidae</taxon>
        <taxon>Rophitinae</taxon>
        <taxon>Dufourea</taxon>
    </lineage>
</organism>
<evidence type="ECO:0000313" key="1">
    <source>
        <dbReference type="EMBL" id="KZC11545.1"/>
    </source>
</evidence>
<proteinExistence type="predicted"/>